<accession>A0A9D4GS50</accession>
<reference evidence="1" key="2">
    <citation type="submission" date="2020-11" db="EMBL/GenBank/DDBJ databases">
        <authorList>
            <person name="McCartney M.A."/>
            <person name="Auch B."/>
            <person name="Kono T."/>
            <person name="Mallez S."/>
            <person name="Becker A."/>
            <person name="Gohl D.M."/>
            <person name="Silverstein K.A.T."/>
            <person name="Koren S."/>
            <person name="Bechman K.B."/>
            <person name="Herman A."/>
            <person name="Abrahante J.E."/>
            <person name="Garbe J."/>
        </authorList>
    </citation>
    <scope>NUCLEOTIDE SEQUENCE</scope>
    <source>
        <strain evidence="1">Duluth1</strain>
        <tissue evidence="1">Whole animal</tissue>
    </source>
</reference>
<proteinExistence type="predicted"/>
<sequence length="53" mass="6001">MVNTGDTGKRHLFWLSKLSKRGCRCEEQQHNCVCHGPPLLIEYRGGSVTKDTL</sequence>
<protein>
    <submittedName>
        <fullName evidence="1">Uncharacterized protein</fullName>
    </submittedName>
</protein>
<name>A0A9D4GS50_DREPO</name>
<comment type="caution">
    <text evidence="1">The sequence shown here is derived from an EMBL/GenBank/DDBJ whole genome shotgun (WGS) entry which is preliminary data.</text>
</comment>
<organism evidence="1 2">
    <name type="scientific">Dreissena polymorpha</name>
    <name type="common">Zebra mussel</name>
    <name type="synonym">Mytilus polymorpha</name>
    <dbReference type="NCBI Taxonomy" id="45954"/>
    <lineage>
        <taxon>Eukaryota</taxon>
        <taxon>Metazoa</taxon>
        <taxon>Spiralia</taxon>
        <taxon>Lophotrochozoa</taxon>
        <taxon>Mollusca</taxon>
        <taxon>Bivalvia</taxon>
        <taxon>Autobranchia</taxon>
        <taxon>Heteroconchia</taxon>
        <taxon>Euheterodonta</taxon>
        <taxon>Imparidentia</taxon>
        <taxon>Neoheterodontei</taxon>
        <taxon>Myida</taxon>
        <taxon>Dreissenoidea</taxon>
        <taxon>Dreissenidae</taxon>
        <taxon>Dreissena</taxon>
    </lineage>
</organism>
<reference evidence="1" key="1">
    <citation type="journal article" date="2019" name="bioRxiv">
        <title>The Genome of the Zebra Mussel, Dreissena polymorpha: A Resource for Invasive Species Research.</title>
        <authorList>
            <person name="McCartney M.A."/>
            <person name="Auch B."/>
            <person name="Kono T."/>
            <person name="Mallez S."/>
            <person name="Zhang Y."/>
            <person name="Obille A."/>
            <person name="Becker A."/>
            <person name="Abrahante J.E."/>
            <person name="Garbe J."/>
            <person name="Badalamenti J.P."/>
            <person name="Herman A."/>
            <person name="Mangelson H."/>
            <person name="Liachko I."/>
            <person name="Sullivan S."/>
            <person name="Sone E.D."/>
            <person name="Koren S."/>
            <person name="Silverstein K.A.T."/>
            <person name="Beckman K.B."/>
            <person name="Gohl D.M."/>
        </authorList>
    </citation>
    <scope>NUCLEOTIDE SEQUENCE</scope>
    <source>
        <strain evidence="1">Duluth1</strain>
        <tissue evidence="1">Whole animal</tissue>
    </source>
</reference>
<keyword evidence="2" id="KW-1185">Reference proteome</keyword>
<evidence type="ECO:0000313" key="2">
    <source>
        <dbReference type="Proteomes" id="UP000828390"/>
    </source>
</evidence>
<dbReference type="Proteomes" id="UP000828390">
    <property type="component" value="Unassembled WGS sequence"/>
</dbReference>
<evidence type="ECO:0000313" key="1">
    <source>
        <dbReference type="EMBL" id="KAH3820529.1"/>
    </source>
</evidence>
<dbReference type="AlphaFoldDB" id="A0A9D4GS50"/>
<gene>
    <name evidence="1" type="ORF">DPMN_122273</name>
</gene>
<dbReference type="EMBL" id="JAIWYP010000005">
    <property type="protein sequence ID" value="KAH3820529.1"/>
    <property type="molecule type" value="Genomic_DNA"/>
</dbReference>